<dbReference type="AlphaFoldDB" id="A0A8K0KN01"/>
<dbReference type="InterPro" id="IPR050111">
    <property type="entry name" value="C-type_lectin/snaclec_domain"/>
</dbReference>
<gene>
    <name evidence="2" type="ORF">J437_LFUL017474</name>
</gene>
<name>A0A8K0KN01_LADFU</name>
<feature type="domain" description="C-type lectin" evidence="1">
    <location>
        <begin position="8"/>
        <end position="106"/>
    </location>
</feature>
<dbReference type="PANTHER" id="PTHR22803">
    <property type="entry name" value="MANNOSE, PHOSPHOLIPASE, LECTIN RECEPTOR RELATED"/>
    <property type="match status" value="1"/>
</dbReference>
<reference evidence="2" key="1">
    <citation type="submission" date="2013-04" db="EMBL/GenBank/DDBJ databases">
        <authorList>
            <person name="Qu J."/>
            <person name="Murali S.C."/>
            <person name="Bandaranaike D."/>
            <person name="Bellair M."/>
            <person name="Blankenburg K."/>
            <person name="Chao H."/>
            <person name="Dinh H."/>
            <person name="Doddapaneni H."/>
            <person name="Downs B."/>
            <person name="Dugan-Rocha S."/>
            <person name="Elkadiri S."/>
            <person name="Gnanaolivu R.D."/>
            <person name="Hernandez B."/>
            <person name="Javaid M."/>
            <person name="Jayaseelan J.C."/>
            <person name="Lee S."/>
            <person name="Li M."/>
            <person name="Ming W."/>
            <person name="Munidasa M."/>
            <person name="Muniz J."/>
            <person name="Nguyen L."/>
            <person name="Ongeri F."/>
            <person name="Osuji N."/>
            <person name="Pu L.-L."/>
            <person name="Puazo M."/>
            <person name="Qu C."/>
            <person name="Quiroz J."/>
            <person name="Raj R."/>
            <person name="Weissenberger G."/>
            <person name="Xin Y."/>
            <person name="Zou X."/>
            <person name="Han Y."/>
            <person name="Richards S."/>
            <person name="Worley K."/>
            <person name="Muzny D."/>
            <person name="Gibbs R."/>
        </authorList>
    </citation>
    <scope>NUCLEOTIDE SEQUENCE</scope>
    <source>
        <strain evidence="2">Sampled in the wild</strain>
    </source>
</reference>
<keyword evidence="3" id="KW-1185">Reference proteome</keyword>
<evidence type="ECO:0000313" key="3">
    <source>
        <dbReference type="Proteomes" id="UP000792457"/>
    </source>
</evidence>
<comment type="caution">
    <text evidence="2">The sequence shown here is derived from an EMBL/GenBank/DDBJ whole genome shotgun (WGS) entry which is preliminary data.</text>
</comment>
<dbReference type="PROSITE" id="PS50041">
    <property type="entry name" value="C_TYPE_LECTIN_2"/>
    <property type="match status" value="1"/>
</dbReference>
<dbReference type="InterPro" id="IPR016186">
    <property type="entry name" value="C-type_lectin-like/link_sf"/>
</dbReference>
<reference evidence="2" key="2">
    <citation type="submission" date="2017-10" db="EMBL/GenBank/DDBJ databases">
        <title>Ladona fulva Genome sequencing and assembly.</title>
        <authorList>
            <person name="Murali S."/>
            <person name="Richards S."/>
            <person name="Bandaranaike D."/>
            <person name="Bellair M."/>
            <person name="Blankenburg K."/>
            <person name="Chao H."/>
            <person name="Dinh H."/>
            <person name="Doddapaneni H."/>
            <person name="Dugan-Rocha S."/>
            <person name="Elkadiri S."/>
            <person name="Gnanaolivu R."/>
            <person name="Hernandez B."/>
            <person name="Skinner E."/>
            <person name="Javaid M."/>
            <person name="Lee S."/>
            <person name="Li M."/>
            <person name="Ming W."/>
            <person name="Munidasa M."/>
            <person name="Muniz J."/>
            <person name="Nguyen L."/>
            <person name="Hughes D."/>
            <person name="Osuji N."/>
            <person name="Pu L.-L."/>
            <person name="Puazo M."/>
            <person name="Qu C."/>
            <person name="Quiroz J."/>
            <person name="Raj R."/>
            <person name="Weissenberger G."/>
            <person name="Xin Y."/>
            <person name="Zou X."/>
            <person name="Han Y."/>
            <person name="Worley K."/>
            <person name="Muzny D."/>
            <person name="Gibbs R."/>
        </authorList>
    </citation>
    <scope>NUCLEOTIDE SEQUENCE</scope>
    <source>
        <strain evidence="2">Sampled in the wild</strain>
    </source>
</reference>
<sequence length="134" mass="14832">MFPGVGYYKFHTTFANGFEDASSKCAKEGGHLAIVNSESEHQVLSTIFARFPEIKTDWAFVGFHDREKEGEYLTIFGHPLNTTGFTRWSAAGQPDNYKGVEDCGSVHFIVMVVSMTLGAVANCHFSVNMTFHGI</sequence>
<feature type="non-terminal residue" evidence="2">
    <location>
        <position position="134"/>
    </location>
</feature>
<proteinExistence type="predicted"/>
<dbReference type="Gene3D" id="3.10.100.10">
    <property type="entry name" value="Mannose-Binding Protein A, subunit A"/>
    <property type="match status" value="1"/>
</dbReference>
<dbReference type="SUPFAM" id="SSF56436">
    <property type="entry name" value="C-type lectin-like"/>
    <property type="match status" value="1"/>
</dbReference>
<dbReference type="InterPro" id="IPR016187">
    <property type="entry name" value="CTDL_fold"/>
</dbReference>
<dbReference type="EMBL" id="KZ309143">
    <property type="protein sequence ID" value="KAG8237278.1"/>
    <property type="molecule type" value="Genomic_DNA"/>
</dbReference>
<evidence type="ECO:0000313" key="2">
    <source>
        <dbReference type="EMBL" id="KAG8237278.1"/>
    </source>
</evidence>
<protein>
    <recommendedName>
        <fullName evidence="1">C-type lectin domain-containing protein</fullName>
    </recommendedName>
</protein>
<accession>A0A8K0KN01</accession>
<dbReference type="OrthoDB" id="7357196at2759"/>
<evidence type="ECO:0000259" key="1">
    <source>
        <dbReference type="PROSITE" id="PS50041"/>
    </source>
</evidence>
<dbReference type="Proteomes" id="UP000792457">
    <property type="component" value="Unassembled WGS sequence"/>
</dbReference>
<dbReference type="Pfam" id="PF00059">
    <property type="entry name" value="Lectin_C"/>
    <property type="match status" value="1"/>
</dbReference>
<dbReference type="InterPro" id="IPR001304">
    <property type="entry name" value="C-type_lectin-like"/>
</dbReference>
<organism evidence="2 3">
    <name type="scientific">Ladona fulva</name>
    <name type="common">Scarce chaser dragonfly</name>
    <name type="synonym">Libellula fulva</name>
    <dbReference type="NCBI Taxonomy" id="123851"/>
    <lineage>
        <taxon>Eukaryota</taxon>
        <taxon>Metazoa</taxon>
        <taxon>Ecdysozoa</taxon>
        <taxon>Arthropoda</taxon>
        <taxon>Hexapoda</taxon>
        <taxon>Insecta</taxon>
        <taxon>Pterygota</taxon>
        <taxon>Palaeoptera</taxon>
        <taxon>Odonata</taxon>
        <taxon>Epiprocta</taxon>
        <taxon>Anisoptera</taxon>
        <taxon>Libelluloidea</taxon>
        <taxon>Libellulidae</taxon>
        <taxon>Ladona</taxon>
    </lineage>
</organism>